<comment type="caution">
    <text evidence="1">The sequence shown here is derived from an EMBL/GenBank/DDBJ whole genome shotgun (WGS) entry which is preliminary data.</text>
</comment>
<accession>A0A0W8FD88</accession>
<evidence type="ECO:0000313" key="1">
    <source>
        <dbReference type="EMBL" id="KUG18578.1"/>
    </source>
</evidence>
<reference evidence="1" key="1">
    <citation type="journal article" date="2015" name="Proc. Natl. Acad. Sci. U.S.A.">
        <title>Networks of energetic and metabolic interactions define dynamics in microbial communities.</title>
        <authorList>
            <person name="Embree M."/>
            <person name="Liu J.K."/>
            <person name="Al-Bassam M.M."/>
            <person name="Zengler K."/>
        </authorList>
    </citation>
    <scope>NUCLEOTIDE SEQUENCE</scope>
</reference>
<organism evidence="1">
    <name type="scientific">hydrocarbon metagenome</name>
    <dbReference type="NCBI Taxonomy" id="938273"/>
    <lineage>
        <taxon>unclassified sequences</taxon>
        <taxon>metagenomes</taxon>
        <taxon>ecological metagenomes</taxon>
    </lineage>
</organism>
<dbReference type="EMBL" id="LNQE01001374">
    <property type="protein sequence ID" value="KUG18578.1"/>
    <property type="molecule type" value="Genomic_DNA"/>
</dbReference>
<name>A0A0W8FD88_9ZZZZ</name>
<proteinExistence type="predicted"/>
<protein>
    <submittedName>
        <fullName evidence="1">Uncharacterized protein</fullName>
    </submittedName>
</protein>
<dbReference type="AlphaFoldDB" id="A0A0W8FD88"/>
<sequence length="40" mass="4387">MEPICRNLLFQRSVNDLLASNAANIDGALNNPFRSQGLRG</sequence>
<gene>
    <name evidence="1" type="ORF">ASZ90_011708</name>
</gene>